<gene>
    <name evidence="1" type="ORF">F130042H8_23760</name>
</gene>
<name>A0ABQ0AZ57_9FIRM</name>
<comment type="caution">
    <text evidence="1">The sequence shown here is derived from an EMBL/GenBank/DDBJ whole genome shotgun (WGS) entry which is preliminary data.</text>
</comment>
<reference evidence="1 2" key="1">
    <citation type="submission" date="2024-04" db="EMBL/GenBank/DDBJ databases">
        <title>Defined microbial consortia suppress multidrug-resistant proinflammatory Enterobacteriaceae via ecological control.</title>
        <authorList>
            <person name="Furuichi M."/>
            <person name="Kawaguchi T."/>
            <person name="Pust M."/>
            <person name="Yasuma K."/>
            <person name="Plichta D."/>
            <person name="Hasegawa N."/>
            <person name="Ohya T."/>
            <person name="Bhattarai S."/>
            <person name="Sasajima S."/>
            <person name="Aoto Y."/>
            <person name="Tuganbaev T."/>
            <person name="Yaginuma M."/>
            <person name="Ueda M."/>
            <person name="Okahashi N."/>
            <person name="Amafuji K."/>
            <person name="Kiridooshi Y."/>
            <person name="Sugita K."/>
            <person name="Strazar M."/>
            <person name="Skelly A."/>
            <person name="Suda W."/>
            <person name="Hattori M."/>
            <person name="Nakamoto N."/>
            <person name="Caballero S."/>
            <person name="Norman J."/>
            <person name="Olle B."/>
            <person name="Tanoue T."/>
            <person name="Arita M."/>
            <person name="Bucci V."/>
            <person name="Atarashi K."/>
            <person name="Xavier R."/>
            <person name="Honda K."/>
        </authorList>
    </citation>
    <scope>NUCLEOTIDE SEQUENCE [LARGE SCALE GENOMIC DNA]</scope>
    <source>
        <strain evidence="2">f13</strain>
    </source>
</reference>
<proteinExistence type="predicted"/>
<dbReference type="InterPro" id="IPR021686">
    <property type="entry name" value="DUF3268"/>
</dbReference>
<dbReference type="Proteomes" id="UP001600894">
    <property type="component" value="Unassembled WGS sequence"/>
</dbReference>
<organism evidence="1 2">
    <name type="scientific">Enterocloster alcoholdehydrogenati</name>
    <dbReference type="NCBI Taxonomy" id="2547410"/>
    <lineage>
        <taxon>Bacteria</taxon>
        <taxon>Bacillati</taxon>
        <taxon>Bacillota</taxon>
        <taxon>Clostridia</taxon>
        <taxon>Lachnospirales</taxon>
        <taxon>Lachnospiraceae</taxon>
        <taxon>Enterocloster</taxon>
    </lineage>
</organism>
<dbReference type="Pfam" id="PF11672">
    <property type="entry name" value="DUF3268"/>
    <property type="match status" value="1"/>
</dbReference>
<accession>A0ABQ0AZ57</accession>
<keyword evidence="2" id="KW-1185">Reference proteome</keyword>
<sequence length="135" mass="15441">MKNYQLNCPYCGAPAVCRPASTVYGNSVRNKGSYLYLCSHWPACDSYVAAHKQDKRPMGTLANASLRRKRILAHRALEEFRRSRHMEKWAVYVWLQGKLGLSPEQTHIGMFSEKQCGQVIALCRQSQKTQYQESA</sequence>
<dbReference type="RefSeq" id="WP_390470048.1">
    <property type="nucleotide sequence ID" value="NZ_BAABXL010000001.1"/>
</dbReference>
<protein>
    <submittedName>
        <fullName evidence="1">Uncharacterized protein</fullName>
    </submittedName>
</protein>
<evidence type="ECO:0000313" key="1">
    <source>
        <dbReference type="EMBL" id="GAA6269316.1"/>
    </source>
</evidence>
<evidence type="ECO:0000313" key="2">
    <source>
        <dbReference type="Proteomes" id="UP001600894"/>
    </source>
</evidence>
<dbReference type="EMBL" id="BAABXL010000001">
    <property type="protein sequence ID" value="GAA6269316.1"/>
    <property type="molecule type" value="Genomic_DNA"/>
</dbReference>